<keyword evidence="3" id="KW-1185">Reference proteome</keyword>
<gene>
    <name evidence="2" type="ORF">FDY95_18775</name>
</gene>
<name>A0A5R8WLF4_9BACT</name>
<dbReference type="NCBIfam" id="TIGR04183">
    <property type="entry name" value="Por_Secre_tail"/>
    <property type="match status" value="1"/>
</dbReference>
<dbReference type="Gene3D" id="2.80.10.50">
    <property type="match status" value="1"/>
</dbReference>
<dbReference type="RefSeq" id="WP_138080064.1">
    <property type="nucleotide sequence ID" value="NZ_VAJM01000010.1"/>
</dbReference>
<evidence type="ECO:0000259" key="1">
    <source>
        <dbReference type="Pfam" id="PF18962"/>
    </source>
</evidence>
<evidence type="ECO:0000313" key="2">
    <source>
        <dbReference type="EMBL" id="TLM90064.1"/>
    </source>
</evidence>
<dbReference type="OrthoDB" id="610424at2"/>
<feature type="domain" description="Secretion system C-terminal sorting" evidence="1">
    <location>
        <begin position="472"/>
        <end position="536"/>
    </location>
</feature>
<proteinExistence type="predicted"/>
<protein>
    <submittedName>
        <fullName evidence="2">T9SS type A sorting domain-containing protein</fullName>
    </submittedName>
</protein>
<dbReference type="EMBL" id="VAJM01000010">
    <property type="protein sequence ID" value="TLM90064.1"/>
    <property type="molecule type" value="Genomic_DNA"/>
</dbReference>
<accession>A0A5R8WLF4</accession>
<dbReference type="PANTHER" id="PTHR35580:SF1">
    <property type="entry name" value="PHYTASE-LIKE DOMAIN-CONTAINING PROTEIN"/>
    <property type="match status" value="1"/>
</dbReference>
<evidence type="ECO:0000313" key="3">
    <source>
        <dbReference type="Proteomes" id="UP000305517"/>
    </source>
</evidence>
<dbReference type="Proteomes" id="UP000305517">
    <property type="component" value="Unassembled WGS sequence"/>
</dbReference>
<dbReference type="AlphaFoldDB" id="A0A5R8WLF4"/>
<organism evidence="2 3">
    <name type="scientific">Hymenobacter jeollabukensis</name>
    <dbReference type="NCBI Taxonomy" id="2025313"/>
    <lineage>
        <taxon>Bacteria</taxon>
        <taxon>Pseudomonadati</taxon>
        <taxon>Bacteroidota</taxon>
        <taxon>Cytophagia</taxon>
        <taxon>Cytophagales</taxon>
        <taxon>Hymenobacteraceae</taxon>
        <taxon>Hymenobacter</taxon>
    </lineage>
</organism>
<dbReference type="InterPro" id="IPR026444">
    <property type="entry name" value="Secre_tail"/>
</dbReference>
<sequence>MIRPLLLLLLLLIGARPGLAQGLPWQWVRTQNSATGQVIVSSADVDAGGNVYVAGFYGGTLTLSGDAHPPRGNGDMYVAKYNAQGQLQWSRSGGGASSESYPSLAVDAAGNSYVVGAFFDVAATFNGVTLQGQRGKYTAYVLKFDAQGTQQWAVTAGIDATLLSVVLGPGGELYVGGRASQTIALSNGQTLGGFYPQDAYVLRLDTATGALLSGFRFGNQENDQVFGMAVDAAGDLYLGGYFGGTVAFGATSYTAYGFSDGFALKCSPTGQVRWVWRIGSAGADQVARLALNAAGQLVVAGGYAADRPTYYDQGTLPAQTTNCMDEAFTARLSAQGSTQWLRRAGSLNTNDGIAGLVLDAAGNSYVCSVTGASLSTEGTPAPITGSPTNGYLISYDAQGALRTVVQVGQTYLYTLIRNAAGELWLSGAYYPGASFSPVGVPTPVGAGGGFVARIGSLPLATRAAAPPLTLAPNPARDQVQVALPQTAASATTVTLRNALGQAVRAVPVAAGSRTATLDVRDLARGWYVVRWQHARGAGTQTLLLE</sequence>
<dbReference type="InterPro" id="IPR052918">
    <property type="entry name" value="Motility_Chemotaxis_Reg"/>
</dbReference>
<dbReference type="SUPFAM" id="SSF63829">
    <property type="entry name" value="Calcium-dependent phosphotriesterase"/>
    <property type="match status" value="1"/>
</dbReference>
<comment type="caution">
    <text evidence="2">The sequence shown here is derived from an EMBL/GenBank/DDBJ whole genome shotgun (WGS) entry which is preliminary data.</text>
</comment>
<dbReference type="PANTHER" id="PTHR35580">
    <property type="entry name" value="CELL SURFACE GLYCOPROTEIN (S-LAYER PROTEIN)-LIKE PROTEIN"/>
    <property type="match status" value="1"/>
</dbReference>
<reference evidence="2 3" key="1">
    <citation type="submission" date="2019-05" db="EMBL/GenBank/DDBJ databases">
        <title>Hymenobacter edaphi sp. nov., isolated from abandoned arsenic-contaminated farmland soil.</title>
        <authorList>
            <person name="Nie L."/>
        </authorList>
    </citation>
    <scope>NUCLEOTIDE SEQUENCE [LARGE SCALE GENOMIC DNA]</scope>
    <source>
        <strain evidence="2 3">1-3-3-8</strain>
    </source>
</reference>
<dbReference type="Pfam" id="PF18962">
    <property type="entry name" value="Por_Secre_tail"/>
    <property type="match status" value="1"/>
</dbReference>